<dbReference type="PANTHER" id="PTHR32322:SF2">
    <property type="entry name" value="EAMA DOMAIN-CONTAINING PROTEIN"/>
    <property type="match status" value="1"/>
</dbReference>
<feature type="transmembrane region" description="Helical" evidence="6">
    <location>
        <begin position="251"/>
        <end position="271"/>
    </location>
</feature>
<dbReference type="InterPro" id="IPR050638">
    <property type="entry name" value="AA-Vitamin_Transporters"/>
</dbReference>
<dbReference type="GO" id="GO:0016020">
    <property type="term" value="C:membrane"/>
    <property type="evidence" value="ECO:0007669"/>
    <property type="project" value="UniProtKB-SubCell"/>
</dbReference>
<evidence type="ECO:0000256" key="6">
    <source>
        <dbReference type="SAM" id="Phobius"/>
    </source>
</evidence>
<feature type="transmembrane region" description="Helical" evidence="6">
    <location>
        <begin position="191"/>
        <end position="210"/>
    </location>
</feature>
<evidence type="ECO:0000256" key="4">
    <source>
        <dbReference type="ARBA" id="ARBA00022989"/>
    </source>
</evidence>
<name>A3VAB9_9RHOB</name>
<dbReference type="eggNOG" id="COG0697">
    <property type="taxonomic scope" value="Bacteria"/>
</dbReference>
<reference evidence="8 9" key="1">
    <citation type="journal article" date="2010" name="J. Bacteriol.">
        <title>Genome sequences of Pelagibaca bermudensis HTCC2601T and Maritimibacter alkaliphilus HTCC2654T, the type strains of two marine Roseobacter genera.</title>
        <authorList>
            <person name="Thrash J.C."/>
            <person name="Cho J.C."/>
            <person name="Ferriera S."/>
            <person name="Johnson J."/>
            <person name="Vergin K.L."/>
            <person name="Giovannoni S.J."/>
        </authorList>
    </citation>
    <scope>NUCLEOTIDE SEQUENCE [LARGE SCALE GENOMIC DNA]</scope>
    <source>
        <strain evidence="8 9">HTCC2654</strain>
    </source>
</reference>
<keyword evidence="4 6" id="KW-1133">Transmembrane helix</keyword>
<keyword evidence="9" id="KW-1185">Reference proteome</keyword>
<feature type="transmembrane region" description="Helical" evidence="6">
    <location>
        <begin position="97"/>
        <end position="121"/>
    </location>
</feature>
<feature type="transmembrane region" description="Helical" evidence="6">
    <location>
        <begin position="38"/>
        <end position="61"/>
    </location>
</feature>
<evidence type="ECO:0000313" key="9">
    <source>
        <dbReference type="Proteomes" id="UP000002931"/>
    </source>
</evidence>
<organism evidence="8 9">
    <name type="scientific">Maritimibacter alkaliphilus HTCC2654</name>
    <dbReference type="NCBI Taxonomy" id="314271"/>
    <lineage>
        <taxon>Bacteria</taxon>
        <taxon>Pseudomonadati</taxon>
        <taxon>Pseudomonadota</taxon>
        <taxon>Alphaproteobacteria</taxon>
        <taxon>Rhodobacterales</taxon>
        <taxon>Roseobacteraceae</taxon>
        <taxon>Maritimibacter</taxon>
    </lineage>
</organism>
<gene>
    <name evidence="8" type="ORF">RB2654_19793</name>
</gene>
<sequence length="307" mass="32548">MTTPRITPASWAMFTTLAVVWGSTFLIVEIALRGVGPGWVSAARVVFAAILMLAVWAANGFRLFESKPTRGDWGLLIFVCLLSATFPFLLLPWGQQYVTSAFAGVTMASMIFIVLPMAHFMVPGERMRLRSTIGFLIGFAGVVILIGGETLTAQSDPMALWGGLAVFGTAVCYGVGSIYMRRLPPIDPLGLSAMIMIVGAVGTVPVAFALDGPPPMPDRTTFIALAVLGLIPTAAANFLRTVLIRSAGPTFLSLVNYIVPLVSVALGAALLNEALPPTMLLALVAILSGMAISQWEGLVRVAQRLRA</sequence>
<dbReference type="SUPFAM" id="SSF103481">
    <property type="entry name" value="Multidrug resistance efflux transporter EmrE"/>
    <property type="match status" value="2"/>
</dbReference>
<accession>A3VAB9</accession>
<feature type="domain" description="EamA" evidence="7">
    <location>
        <begin position="161"/>
        <end position="292"/>
    </location>
</feature>
<keyword evidence="3 6" id="KW-0812">Transmembrane</keyword>
<feature type="transmembrane region" description="Helical" evidence="6">
    <location>
        <begin position="277"/>
        <end position="299"/>
    </location>
</feature>
<feature type="transmembrane region" description="Helical" evidence="6">
    <location>
        <begin position="73"/>
        <end position="91"/>
    </location>
</feature>
<dbReference type="STRING" id="314271.RB2654_19793"/>
<feature type="transmembrane region" description="Helical" evidence="6">
    <location>
        <begin position="12"/>
        <end position="32"/>
    </location>
</feature>
<comment type="similarity">
    <text evidence="2">Belongs to the EamA transporter family.</text>
</comment>
<proteinExistence type="inferred from homology"/>
<evidence type="ECO:0000256" key="5">
    <source>
        <dbReference type="ARBA" id="ARBA00023136"/>
    </source>
</evidence>
<comment type="subcellular location">
    <subcellularLocation>
        <location evidence="1">Membrane</location>
        <topology evidence="1">Multi-pass membrane protein</topology>
    </subcellularLocation>
</comment>
<comment type="caution">
    <text evidence="8">The sequence shown here is derived from an EMBL/GenBank/DDBJ whole genome shotgun (WGS) entry which is preliminary data.</text>
</comment>
<evidence type="ECO:0000256" key="3">
    <source>
        <dbReference type="ARBA" id="ARBA00022692"/>
    </source>
</evidence>
<dbReference type="Proteomes" id="UP000002931">
    <property type="component" value="Unassembled WGS sequence"/>
</dbReference>
<evidence type="ECO:0000259" key="7">
    <source>
        <dbReference type="Pfam" id="PF00892"/>
    </source>
</evidence>
<dbReference type="EMBL" id="AAMT01000001">
    <property type="protein sequence ID" value="EAQ14860.1"/>
    <property type="molecule type" value="Genomic_DNA"/>
</dbReference>
<protein>
    <submittedName>
        <fullName evidence="8">Membrane protein, putative</fullName>
    </submittedName>
</protein>
<dbReference type="PANTHER" id="PTHR32322">
    <property type="entry name" value="INNER MEMBRANE TRANSPORTER"/>
    <property type="match status" value="1"/>
</dbReference>
<feature type="transmembrane region" description="Helical" evidence="6">
    <location>
        <begin position="133"/>
        <end position="153"/>
    </location>
</feature>
<evidence type="ECO:0000313" key="8">
    <source>
        <dbReference type="EMBL" id="EAQ14860.1"/>
    </source>
</evidence>
<feature type="transmembrane region" description="Helical" evidence="6">
    <location>
        <begin position="159"/>
        <end position="179"/>
    </location>
</feature>
<dbReference type="AlphaFoldDB" id="A3VAB9"/>
<keyword evidence="5 6" id="KW-0472">Membrane</keyword>
<feature type="transmembrane region" description="Helical" evidence="6">
    <location>
        <begin position="222"/>
        <end position="239"/>
    </location>
</feature>
<dbReference type="InterPro" id="IPR037185">
    <property type="entry name" value="EmrE-like"/>
</dbReference>
<dbReference type="InterPro" id="IPR000620">
    <property type="entry name" value="EamA_dom"/>
</dbReference>
<dbReference type="Pfam" id="PF00892">
    <property type="entry name" value="EamA"/>
    <property type="match status" value="2"/>
</dbReference>
<dbReference type="RefSeq" id="WP_008334785.1">
    <property type="nucleotide sequence ID" value="NZ_CH902578.1"/>
</dbReference>
<evidence type="ECO:0000256" key="2">
    <source>
        <dbReference type="ARBA" id="ARBA00007362"/>
    </source>
</evidence>
<feature type="domain" description="EamA" evidence="7">
    <location>
        <begin position="15"/>
        <end position="146"/>
    </location>
</feature>
<dbReference type="HOGENOM" id="CLU_033863_5_2_5"/>
<evidence type="ECO:0000256" key="1">
    <source>
        <dbReference type="ARBA" id="ARBA00004141"/>
    </source>
</evidence>